<accession>A0A7I9XNE2</accession>
<dbReference type="Proteomes" id="UP000465263">
    <property type="component" value="Unassembled WGS sequence"/>
</dbReference>
<evidence type="ECO:0000313" key="1">
    <source>
        <dbReference type="EMBL" id="GFG71449.1"/>
    </source>
</evidence>
<dbReference type="EMBL" id="BLKV01000002">
    <property type="protein sequence ID" value="GFG71449.1"/>
    <property type="molecule type" value="Genomic_DNA"/>
</dbReference>
<gene>
    <name evidence="1" type="ORF">MSEN_31690</name>
</gene>
<organism evidence="1 2">
    <name type="scientific">Mycolicibacter senuensis</name>
    <dbReference type="NCBI Taxonomy" id="386913"/>
    <lineage>
        <taxon>Bacteria</taxon>
        <taxon>Bacillati</taxon>
        <taxon>Actinomycetota</taxon>
        <taxon>Actinomycetes</taxon>
        <taxon>Mycobacteriales</taxon>
        <taxon>Mycobacteriaceae</taxon>
        <taxon>Mycolicibacter</taxon>
    </lineage>
</organism>
<comment type="caution">
    <text evidence="1">The sequence shown here is derived from an EMBL/GenBank/DDBJ whole genome shotgun (WGS) entry which is preliminary data.</text>
</comment>
<protein>
    <submittedName>
        <fullName evidence="1">Uncharacterized protein</fullName>
    </submittedName>
</protein>
<evidence type="ECO:0000313" key="2">
    <source>
        <dbReference type="Proteomes" id="UP000465263"/>
    </source>
</evidence>
<proteinExistence type="predicted"/>
<name>A0A7I9XNE2_9MYCO</name>
<reference evidence="1 2" key="1">
    <citation type="journal article" date="2019" name="Emerg. Microbes Infect.">
        <title>Comprehensive subspecies identification of 175 nontuberculous mycobacteria species based on 7547 genomic profiles.</title>
        <authorList>
            <person name="Matsumoto Y."/>
            <person name="Kinjo T."/>
            <person name="Motooka D."/>
            <person name="Nabeya D."/>
            <person name="Jung N."/>
            <person name="Uechi K."/>
            <person name="Horii T."/>
            <person name="Iida T."/>
            <person name="Fujita J."/>
            <person name="Nakamura S."/>
        </authorList>
    </citation>
    <scope>NUCLEOTIDE SEQUENCE [LARGE SCALE GENOMIC DNA]</scope>
    <source>
        <strain evidence="1 2">JCM 16017</strain>
    </source>
</reference>
<sequence length="210" mass="23553">MRCAYTTCASDATPKLGGVTRPDPDLAATLDAEYRELVRSLHRETIDIIVEFQEWWHGVRIEGDGTVVRGAHSVAIFLMSRESAEDLSDEDQRAAKIAEARWRDTINPRLAVLFNGHPDPDVREAADVLAKRSFEPMMMMHGTPKGDEVNSLAIKLIDDGLTALRRAAYYAPFRVHRPEPEWDGVPTGHAEGLPGDILKRMQERGEHWQG</sequence>
<dbReference type="AlphaFoldDB" id="A0A7I9XNE2"/>
<keyword evidence="2" id="KW-1185">Reference proteome</keyword>